<evidence type="ECO:0000256" key="4">
    <source>
        <dbReference type="ARBA" id="ARBA00022725"/>
    </source>
</evidence>
<dbReference type="GO" id="GO:0007165">
    <property type="term" value="P:signal transduction"/>
    <property type="evidence" value="ECO:0007669"/>
    <property type="project" value="UniProtKB-KW"/>
</dbReference>
<dbReference type="Pfam" id="PF02949">
    <property type="entry name" value="7tm_6"/>
    <property type="match status" value="1"/>
</dbReference>
<keyword evidence="2" id="KW-0716">Sensory transduction</keyword>
<dbReference type="KEGG" id="ccal:113464247"/>
<evidence type="ECO:0000256" key="8">
    <source>
        <dbReference type="ARBA" id="ARBA00023224"/>
    </source>
</evidence>
<accession>A0AAJ7WAZ5</accession>
<dbReference type="InterPro" id="IPR004117">
    <property type="entry name" value="7tm6_olfct_rcpt"/>
</dbReference>
<feature type="transmembrane region" description="Helical" evidence="9">
    <location>
        <begin position="139"/>
        <end position="158"/>
    </location>
</feature>
<sequence>MVTMLTSVMFSLTVHFLRTSECERIVTLINTLFYLILFLVGMLKLVLFWWKSSEIKQLIEMMRMDSRLLSNREEHQILLKKRNEGRFICVIFAYILYLVSCSCVYLTITKSSDMDICQSLSTHLPSAEYITNDNTYSFLIRYFTIISFALLTIVLAGTETMTIMCSHHAAGLFEVIW</sequence>
<keyword evidence="8" id="KW-0807">Transducer</keyword>
<dbReference type="GeneID" id="113464247"/>
<dbReference type="GO" id="GO:0005549">
    <property type="term" value="F:odorant binding"/>
    <property type="evidence" value="ECO:0007669"/>
    <property type="project" value="InterPro"/>
</dbReference>
<evidence type="ECO:0000256" key="9">
    <source>
        <dbReference type="SAM" id="Phobius"/>
    </source>
</evidence>
<evidence type="ECO:0000256" key="2">
    <source>
        <dbReference type="ARBA" id="ARBA00022606"/>
    </source>
</evidence>
<evidence type="ECO:0000313" key="11">
    <source>
        <dbReference type="RefSeq" id="XP_026668859.1"/>
    </source>
</evidence>
<keyword evidence="6 9" id="KW-0472">Membrane</keyword>
<protein>
    <submittedName>
        <fullName evidence="11">Uncharacterized protein LOC113464247</fullName>
    </submittedName>
</protein>
<keyword evidence="3 9" id="KW-0812">Transmembrane</keyword>
<evidence type="ECO:0000256" key="1">
    <source>
        <dbReference type="ARBA" id="ARBA00004141"/>
    </source>
</evidence>
<dbReference type="GO" id="GO:0004984">
    <property type="term" value="F:olfactory receptor activity"/>
    <property type="evidence" value="ECO:0007669"/>
    <property type="project" value="InterPro"/>
</dbReference>
<evidence type="ECO:0000256" key="3">
    <source>
        <dbReference type="ARBA" id="ARBA00022692"/>
    </source>
</evidence>
<dbReference type="GO" id="GO:0016020">
    <property type="term" value="C:membrane"/>
    <property type="evidence" value="ECO:0007669"/>
    <property type="project" value="UniProtKB-SubCell"/>
</dbReference>
<organism evidence="10 11">
    <name type="scientific">Ceratina calcarata</name>
    <dbReference type="NCBI Taxonomy" id="156304"/>
    <lineage>
        <taxon>Eukaryota</taxon>
        <taxon>Metazoa</taxon>
        <taxon>Ecdysozoa</taxon>
        <taxon>Arthropoda</taxon>
        <taxon>Hexapoda</taxon>
        <taxon>Insecta</taxon>
        <taxon>Pterygota</taxon>
        <taxon>Neoptera</taxon>
        <taxon>Endopterygota</taxon>
        <taxon>Hymenoptera</taxon>
        <taxon>Apocrita</taxon>
        <taxon>Aculeata</taxon>
        <taxon>Apoidea</taxon>
        <taxon>Anthophila</taxon>
        <taxon>Apidae</taxon>
        <taxon>Ceratina</taxon>
        <taxon>Zadontomerus</taxon>
    </lineage>
</organism>
<name>A0AAJ7WAZ5_9HYME</name>
<keyword evidence="5 9" id="KW-1133">Transmembrane helix</keyword>
<keyword evidence="10" id="KW-1185">Reference proteome</keyword>
<feature type="transmembrane region" description="Helical" evidence="9">
    <location>
        <begin position="87"/>
        <end position="108"/>
    </location>
</feature>
<proteinExistence type="predicted"/>
<evidence type="ECO:0000256" key="5">
    <source>
        <dbReference type="ARBA" id="ARBA00022989"/>
    </source>
</evidence>
<comment type="subcellular location">
    <subcellularLocation>
        <location evidence="1">Membrane</location>
        <topology evidence="1">Multi-pass membrane protein</topology>
    </subcellularLocation>
</comment>
<gene>
    <name evidence="11" type="primary">LOC113464247</name>
</gene>
<keyword evidence="7" id="KW-0675">Receptor</keyword>
<dbReference type="RefSeq" id="XP_026668859.1">
    <property type="nucleotide sequence ID" value="XM_026813058.1"/>
</dbReference>
<dbReference type="AlphaFoldDB" id="A0AAJ7WAZ5"/>
<evidence type="ECO:0000313" key="10">
    <source>
        <dbReference type="Proteomes" id="UP000694925"/>
    </source>
</evidence>
<keyword evidence="4" id="KW-0552">Olfaction</keyword>
<dbReference type="Proteomes" id="UP000694925">
    <property type="component" value="Unplaced"/>
</dbReference>
<feature type="transmembrane region" description="Helical" evidence="9">
    <location>
        <begin position="32"/>
        <end position="50"/>
    </location>
</feature>
<reference evidence="11" key="1">
    <citation type="submission" date="2025-08" db="UniProtKB">
        <authorList>
            <consortium name="RefSeq"/>
        </authorList>
    </citation>
    <scope>IDENTIFICATION</scope>
    <source>
        <tissue evidence="11">Whole body</tissue>
    </source>
</reference>
<evidence type="ECO:0000256" key="6">
    <source>
        <dbReference type="ARBA" id="ARBA00023136"/>
    </source>
</evidence>
<evidence type="ECO:0000256" key="7">
    <source>
        <dbReference type="ARBA" id="ARBA00023170"/>
    </source>
</evidence>